<reference evidence="6 7" key="1">
    <citation type="journal article" date="2015" name="Int. J. Syst. Evol. Microbiol.">
        <title>Streptomyces gilvifuscus sp. nov., an actinomycete that produces antibacterial compounds isolated from soil.</title>
        <authorList>
            <person name="Nguyen T.M."/>
            <person name="Kim J."/>
        </authorList>
    </citation>
    <scope>NUCLEOTIDE SEQUENCE [LARGE SCALE GENOMIC DNA]</scope>
    <source>
        <strain evidence="6 7">T113</strain>
    </source>
</reference>
<evidence type="ECO:0000259" key="5">
    <source>
        <dbReference type="Pfam" id="PF13243"/>
    </source>
</evidence>
<evidence type="ECO:0000256" key="1">
    <source>
        <dbReference type="ARBA" id="ARBA00022723"/>
    </source>
</evidence>
<dbReference type="EMBL" id="JAQOSK010000001">
    <property type="protein sequence ID" value="MDC2953080.1"/>
    <property type="molecule type" value="Genomic_DNA"/>
</dbReference>
<protein>
    <submittedName>
        <fullName evidence="6">Terpene cyclase/mutase family protein</fullName>
    </submittedName>
</protein>
<gene>
    <name evidence="6" type="ORF">PO587_01280</name>
</gene>
<feature type="compositionally biased region" description="Basic and acidic residues" evidence="2">
    <location>
        <begin position="366"/>
        <end position="376"/>
    </location>
</feature>
<keyword evidence="3" id="KW-0812">Transmembrane</keyword>
<proteinExistence type="predicted"/>
<dbReference type="SUPFAM" id="SSF48239">
    <property type="entry name" value="Terpenoid cyclases/Protein prenyltransferases"/>
    <property type="match status" value="1"/>
</dbReference>
<keyword evidence="3" id="KW-0472">Membrane</keyword>
<keyword evidence="1" id="KW-0479">Metal-binding</keyword>
<accession>A0ABT5FKM7</accession>
<feature type="signal peptide" evidence="4">
    <location>
        <begin position="1"/>
        <end position="25"/>
    </location>
</feature>
<evidence type="ECO:0000313" key="6">
    <source>
        <dbReference type="EMBL" id="MDC2953080.1"/>
    </source>
</evidence>
<keyword evidence="3" id="KW-1133">Transmembrane helix</keyword>
<dbReference type="Proteomes" id="UP001221328">
    <property type="component" value="Unassembled WGS sequence"/>
</dbReference>
<dbReference type="CDD" id="cd00688">
    <property type="entry name" value="ISOPREN_C2_like"/>
    <property type="match status" value="1"/>
</dbReference>
<organism evidence="6 7">
    <name type="scientific">Streptomyces gilvifuscus</name>
    <dbReference type="NCBI Taxonomy" id="1550617"/>
    <lineage>
        <taxon>Bacteria</taxon>
        <taxon>Bacillati</taxon>
        <taxon>Actinomycetota</taxon>
        <taxon>Actinomycetes</taxon>
        <taxon>Kitasatosporales</taxon>
        <taxon>Streptomycetaceae</taxon>
        <taxon>Streptomyces</taxon>
    </lineage>
</organism>
<feature type="domain" description="Squalene cyclase C-terminal" evidence="5">
    <location>
        <begin position="102"/>
        <end position="152"/>
    </location>
</feature>
<dbReference type="RefSeq" id="WP_272173771.1">
    <property type="nucleotide sequence ID" value="NZ_JAQOSK010000001.1"/>
</dbReference>
<dbReference type="InterPro" id="IPR008930">
    <property type="entry name" value="Terpenoid_cyclase/PrenylTrfase"/>
</dbReference>
<comment type="caution">
    <text evidence="6">The sequence shown here is derived from an EMBL/GenBank/DDBJ whole genome shotgun (WGS) entry which is preliminary data.</text>
</comment>
<name>A0ABT5FKM7_9ACTN</name>
<evidence type="ECO:0000256" key="4">
    <source>
        <dbReference type="SAM" id="SignalP"/>
    </source>
</evidence>
<dbReference type="Gene3D" id="1.50.10.20">
    <property type="match status" value="1"/>
</dbReference>
<evidence type="ECO:0000256" key="3">
    <source>
        <dbReference type="SAM" id="Phobius"/>
    </source>
</evidence>
<dbReference type="InterPro" id="IPR032696">
    <property type="entry name" value="SQ_cyclase_C"/>
</dbReference>
<sequence length="408" mass="40473">MNVIRHSAAALAAVAVLGGATPAVAASPSPSASLPAGLYGTSDPTYDGVWRQSLALLAQRTAGVEPADAAVAWLAGQQCGDGSFAAYRATAGAPCKADTNSTAAAVQALAEIGGYDGRVRKAVTWLKSVQNKDGGWGFTAGGASDANSTSVVIGALAQGGVTVPDLRKDGKSPFDALRGLALPCDGPDAGAFAYQPDKKGKLAANADATAAAVLGMLGETVAGSRQDDTDAPAGCADPDSGSDHLPAADNGAAWLAKTLAKSGHLTTALPGAKPQPDYGNTADAVVALSTAGFNSQAAKPLHWLESHAADWAAQAGPGAYAQLIFAASAAQGGDVHDFGGLDLVAKLNATGPTPAGVDDNPTAGPDDTKASGDKDKGSIGVAWTVGGGLLVGALIGFALMLRGRRRQR</sequence>
<evidence type="ECO:0000256" key="2">
    <source>
        <dbReference type="SAM" id="MobiDB-lite"/>
    </source>
</evidence>
<evidence type="ECO:0000313" key="7">
    <source>
        <dbReference type="Proteomes" id="UP001221328"/>
    </source>
</evidence>
<dbReference type="Pfam" id="PF13243">
    <property type="entry name" value="SQHop_cyclase_C"/>
    <property type="match status" value="1"/>
</dbReference>
<feature type="region of interest" description="Disordered" evidence="2">
    <location>
        <begin position="223"/>
        <end position="248"/>
    </location>
</feature>
<keyword evidence="4" id="KW-0732">Signal</keyword>
<feature type="region of interest" description="Disordered" evidence="2">
    <location>
        <begin position="352"/>
        <end position="376"/>
    </location>
</feature>
<keyword evidence="7" id="KW-1185">Reference proteome</keyword>
<feature type="chain" id="PRO_5045250092" evidence="4">
    <location>
        <begin position="26"/>
        <end position="408"/>
    </location>
</feature>
<feature type="transmembrane region" description="Helical" evidence="3">
    <location>
        <begin position="381"/>
        <end position="401"/>
    </location>
</feature>